<accession>A0A413R4Z4</accession>
<comment type="caution">
    <text evidence="1">The sequence shown here is derived from an EMBL/GenBank/DDBJ whole genome shotgun (WGS) entry which is preliminary data.</text>
</comment>
<dbReference type="AlphaFoldDB" id="A0A413R4Z4"/>
<evidence type="ECO:0000313" key="2">
    <source>
        <dbReference type="Proteomes" id="UP000286341"/>
    </source>
</evidence>
<gene>
    <name evidence="1" type="ORF">DW948_01530</name>
</gene>
<dbReference type="EMBL" id="QSFB01000001">
    <property type="protein sequence ID" value="RHA16632.1"/>
    <property type="molecule type" value="Genomic_DNA"/>
</dbReference>
<name>A0A413R4Z4_9FIRM</name>
<organism evidence="1 2">
    <name type="scientific">Agathobacter rectalis</name>
    <dbReference type="NCBI Taxonomy" id="39491"/>
    <lineage>
        <taxon>Bacteria</taxon>
        <taxon>Bacillati</taxon>
        <taxon>Bacillota</taxon>
        <taxon>Clostridia</taxon>
        <taxon>Lachnospirales</taxon>
        <taxon>Lachnospiraceae</taxon>
        <taxon>Agathobacter</taxon>
    </lineage>
</organism>
<dbReference type="Proteomes" id="UP000286341">
    <property type="component" value="Unassembled WGS sequence"/>
</dbReference>
<proteinExistence type="predicted"/>
<protein>
    <submittedName>
        <fullName evidence="1">Uncharacterized protein</fullName>
    </submittedName>
</protein>
<sequence>MGEKFHFQAKGMPLIKFQDADKIKSLQAGKIYAKTLGYYRKREEETGDCEVGDKYEAMIHINEATIYFPDTGETVAVNDDLLKTSESNDFVFCMFGVNPKKEKFRFTDKQKEKMLSFGDTALIVLDHDEFIRRVKVAAEQAGYKVYFKPVQYYDPTIDGGNMLISLLAGMWNIAFWKRDSYSYQQEVRFVFTPGDENIDHIELDIGDISDITAIISAKSALSAIVEKADSSETESDLK</sequence>
<reference evidence="1 2" key="1">
    <citation type="submission" date="2018-08" db="EMBL/GenBank/DDBJ databases">
        <title>A genome reference for cultivated species of the human gut microbiota.</title>
        <authorList>
            <person name="Zou Y."/>
            <person name="Xue W."/>
            <person name="Luo G."/>
        </authorList>
    </citation>
    <scope>NUCLEOTIDE SEQUENCE [LARGE SCALE GENOMIC DNA]</scope>
    <source>
        <strain evidence="1 2">AM44-1AT</strain>
    </source>
</reference>
<dbReference type="RefSeq" id="WP_118342042.1">
    <property type="nucleotide sequence ID" value="NZ_QSEY01000001.1"/>
</dbReference>
<evidence type="ECO:0000313" key="1">
    <source>
        <dbReference type="EMBL" id="RHA16632.1"/>
    </source>
</evidence>